<gene>
    <name evidence="2" type="ORF">BN626_02068</name>
</gene>
<feature type="transmembrane region" description="Helical" evidence="1">
    <location>
        <begin position="67"/>
        <end position="93"/>
    </location>
</feature>
<dbReference type="EMBL" id="CBFV010000101">
    <property type="protein sequence ID" value="CDC75251.1"/>
    <property type="molecule type" value="Genomic_DNA"/>
</dbReference>
<dbReference type="Proteomes" id="UP000018162">
    <property type="component" value="Unassembled WGS sequence"/>
</dbReference>
<keyword evidence="1" id="KW-0812">Transmembrane</keyword>
<evidence type="ECO:0000313" key="3">
    <source>
        <dbReference type="Proteomes" id="UP000018162"/>
    </source>
</evidence>
<name>R6U575_9FIRM</name>
<evidence type="ECO:0008006" key="4">
    <source>
        <dbReference type="Google" id="ProtNLM"/>
    </source>
</evidence>
<evidence type="ECO:0000256" key="1">
    <source>
        <dbReference type="SAM" id="Phobius"/>
    </source>
</evidence>
<comment type="caution">
    <text evidence="2">The sequence shown here is derived from an EMBL/GenBank/DDBJ whole genome shotgun (WGS) entry which is preliminary data.</text>
</comment>
<reference evidence="2" key="1">
    <citation type="submission" date="2012-11" db="EMBL/GenBank/DDBJ databases">
        <title>Dependencies among metagenomic species, viruses, plasmids and units of genetic variation.</title>
        <authorList>
            <person name="Nielsen H.B."/>
            <person name="Almeida M."/>
            <person name="Juncker A.S."/>
            <person name="Rasmussen S."/>
            <person name="Li J."/>
            <person name="Sunagawa S."/>
            <person name="Plichta D."/>
            <person name="Gautier L."/>
            <person name="Le Chatelier E."/>
            <person name="Peletier E."/>
            <person name="Bonde I."/>
            <person name="Nielsen T."/>
            <person name="Manichanh C."/>
            <person name="Arumugam M."/>
            <person name="Batto J."/>
            <person name="Santos M.B.Q.D."/>
            <person name="Blom N."/>
            <person name="Borruel N."/>
            <person name="Burgdorf K.S."/>
            <person name="Boumezbeur F."/>
            <person name="Casellas F."/>
            <person name="Dore J."/>
            <person name="Guarner F."/>
            <person name="Hansen T."/>
            <person name="Hildebrand F."/>
            <person name="Kaas R.S."/>
            <person name="Kennedy S."/>
            <person name="Kristiansen K."/>
            <person name="Kultima J.R."/>
            <person name="Leonard P."/>
            <person name="Levenez F."/>
            <person name="Lund O."/>
            <person name="Moumen B."/>
            <person name="Le Paslier D."/>
            <person name="Pons N."/>
            <person name="Pedersen O."/>
            <person name="Prifti E."/>
            <person name="Qin J."/>
            <person name="Raes J."/>
            <person name="Tap J."/>
            <person name="Tims S."/>
            <person name="Ussery D.W."/>
            <person name="Yamada T."/>
            <person name="MetaHit consortium"/>
            <person name="Renault P."/>
            <person name="Sicheritz-Ponten T."/>
            <person name="Bork P."/>
            <person name="Wang J."/>
            <person name="Brunak S."/>
            <person name="Ehrlich S.D."/>
        </authorList>
    </citation>
    <scope>NUCLEOTIDE SEQUENCE [LARGE SCALE GENOMIC DNA]</scope>
</reference>
<keyword evidence="1" id="KW-1133">Transmembrane helix</keyword>
<accession>R6U575</accession>
<feature type="transmembrane region" description="Helical" evidence="1">
    <location>
        <begin position="144"/>
        <end position="166"/>
    </location>
</feature>
<feature type="transmembrane region" description="Helical" evidence="1">
    <location>
        <begin position="7"/>
        <end position="24"/>
    </location>
</feature>
<feature type="transmembrane region" description="Helical" evidence="1">
    <location>
        <begin position="186"/>
        <end position="208"/>
    </location>
</feature>
<feature type="transmembrane region" description="Helical" evidence="1">
    <location>
        <begin position="113"/>
        <end position="132"/>
    </location>
</feature>
<dbReference type="AlphaFoldDB" id="R6U575"/>
<feature type="transmembrane region" description="Helical" evidence="1">
    <location>
        <begin position="332"/>
        <end position="354"/>
    </location>
</feature>
<feature type="transmembrane region" description="Helical" evidence="1">
    <location>
        <begin position="220"/>
        <end position="243"/>
    </location>
</feature>
<organism evidence="2 3">
    <name type="scientific">Agathobacter rectalis CAG:36</name>
    <dbReference type="NCBI Taxonomy" id="1263079"/>
    <lineage>
        <taxon>Bacteria</taxon>
        <taxon>Bacillati</taxon>
        <taxon>Bacillota</taxon>
        <taxon>Clostridia</taxon>
        <taxon>Lachnospirales</taxon>
        <taxon>Lachnospiraceae</taxon>
        <taxon>Agathobacter</taxon>
    </lineage>
</organism>
<feature type="transmembrane region" description="Helical" evidence="1">
    <location>
        <begin position="36"/>
        <end position="55"/>
    </location>
</feature>
<proteinExistence type="predicted"/>
<protein>
    <recommendedName>
        <fullName evidence="4">Polysaccharide polymerase</fullName>
    </recommendedName>
</protein>
<keyword evidence="1" id="KW-0472">Membrane</keyword>
<feature type="transmembrane region" description="Helical" evidence="1">
    <location>
        <begin position="301"/>
        <end position="320"/>
    </location>
</feature>
<evidence type="ECO:0000313" key="2">
    <source>
        <dbReference type="EMBL" id="CDC75251.1"/>
    </source>
</evidence>
<sequence>MRVKFNIESLYKIFIFLLIAMYMLEATSIPNVNNSLFHDVIQYSALLVAIIYIVIRKYSNKELIRNSFLVLIGILCYVSSGFSGLLMTVLAIILMPNNYLEIILKMILKEETILFGIIVIFSLLGVLDMGGVKINKGSYITDGVSLGFTHPNMLAAQGTSIILLYLCLNKDKLKTRHYIVSLMCEILLFVLSKGRSSFFLGIFAIILIGMSKMNIIKKIILKFLPFAYWAILGALIFCMFIYARDNGTSAISGLINDGFFNGRIGLAYRSLLVYPITIFGKAIDTSIWNQYQYYSLDNGQVMVLLEYGIVGFLTYFYIIQTILKEVKKEEEVVWGIIIIVFMIWSMYEGTMYFIGKNFVFLFLGLNKNSMVVNLKKETSYEKSTIN</sequence>